<dbReference type="SUPFAM" id="SSF56112">
    <property type="entry name" value="Protein kinase-like (PK-like)"/>
    <property type="match status" value="1"/>
</dbReference>
<reference evidence="10 11" key="1">
    <citation type="submission" date="2015-01" db="EMBL/GenBank/DDBJ databases">
        <authorList>
            <person name="Xiang T."/>
            <person name="Song Y."/>
            <person name="Huang L."/>
            <person name="Wang B."/>
            <person name="Wu P."/>
        </authorList>
    </citation>
    <scope>NUCLEOTIDE SEQUENCE [LARGE SCALE GENOMIC DNA]</scope>
    <source>
        <strain evidence="10 11">CcD93</strain>
    </source>
</reference>
<keyword evidence="4" id="KW-0547">Nucleotide-binding</keyword>
<evidence type="ECO:0000256" key="1">
    <source>
        <dbReference type="ARBA" id="ARBA00012513"/>
    </source>
</evidence>
<dbReference type="InterPro" id="IPR008271">
    <property type="entry name" value="Ser/Thr_kinase_AS"/>
</dbReference>
<comment type="catalytic activity">
    <reaction evidence="7">
        <text>L-threonyl-[protein] + ATP = O-phospho-L-threonyl-[protein] + ADP + H(+)</text>
        <dbReference type="Rhea" id="RHEA:46608"/>
        <dbReference type="Rhea" id="RHEA-COMP:11060"/>
        <dbReference type="Rhea" id="RHEA-COMP:11605"/>
        <dbReference type="ChEBI" id="CHEBI:15378"/>
        <dbReference type="ChEBI" id="CHEBI:30013"/>
        <dbReference type="ChEBI" id="CHEBI:30616"/>
        <dbReference type="ChEBI" id="CHEBI:61977"/>
        <dbReference type="ChEBI" id="CHEBI:456216"/>
        <dbReference type="EC" id="2.7.11.1"/>
    </reaction>
</comment>
<protein>
    <recommendedName>
        <fullName evidence="1">non-specific serine/threonine protein kinase</fullName>
        <ecNumber evidence="1">2.7.11.1</ecNumber>
    </recommendedName>
</protein>
<dbReference type="AlphaFoldDB" id="A0A0B7INT6"/>
<dbReference type="GO" id="GO:0005524">
    <property type="term" value="F:ATP binding"/>
    <property type="evidence" value="ECO:0007669"/>
    <property type="project" value="UniProtKB-KW"/>
</dbReference>
<accession>A0A0B7INT6</accession>
<keyword evidence="2" id="KW-0723">Serine/threonine-protein kinase</keyword>
<dbReference type="PROSITE" id="PS50011">
    <property type="entry name" value="PROTEIN_KINASE_DOM"/>
    <property type="match status" value="1"/>
</dbReference>
<feature type="domain" description="Protein kinase" evidence="9">
    <location>
        <begin position="9"/>
        <end position="246"/>
    </location>
</feature>
<dbReference type="PANTHER" id="PTHR24361">
    <property type="entry name" value="MITOGEN-ACTIVATED KINASE KINASE KINASE"/>
    <property type="match status" value="1"/>
</dbReference>
<dbReference type="InterPro" id="IPR000719">
    <property type="entry name" value="Prot_kinase_dom"/>
</dbReference>
<dbReference type="EC" id="2.7.11.1" evidence="1"/>
<evidence type="ECO:0000256" key="3">
    <source>
        <dbReference type="ARBA" id="ARBA00022679"/>
    </source>
</evidence>
<proteinExistence type="predicted"/>
<keyword evidence="3" id="KW-0808">Transferase</keyword>
<sequence length="266" mass="31401">MVNFKLNDFKFVELLSKTNYSTITKVEHAGTKKIYILKEICVDESIPIPHYSSHINHKNIVRCFGLMNYRKHDNDYVCFVLEYLEGKPLIELLIEREIVVTVGFLIQMLEGLDYLHSNNIIHGDIKPDNIFVVNSGNSPYPVWIDYFSKIEQEATAFITPAYAPPEFMERPTEQTDIWAIGCLFYGLFTNEKLIDDITKLTNSEKEILSFEKLRAVPEPFRYIIFKCLRYNPKKRFNNVKQIIEILQNKNRIKLKFRMFTDYLFSR</sequence>
<dbReference type="InterPro" id="IPR053235">
    <property type="entry name" value="Ser_Thr_kinase"/>
</dbReference>
<dbReference type="RefSeq" id="WP_042008409.1">
    <property type="nucleotide sequence ID" value="NZ_CDOL01000236.1"/>
</dbReference>
<evidence type="ECO:0000256" key="6">
    <source>
        <dbReference type="ARBA" id="ARBA00022840"/>
    </source>
</evidence>
<dbReference type="Gene3D" id="3.30.200.20">
    <property type="entry name" value="Phosphorylase Kinase, domain 1"/>
    <property type="match status" value="1"/>
</dbReference>
<organism evidence="10 11">
    <name type="scientific">Capnocytophaga canis</name>
    <dbReference type="NCBI Taxonomy" id="1848903"/>
    <lineage>
        <taxon>Bacteria</taxon>
        <taxon>Pseudomonadati</taxon>
        <taxon>Bacteroidota</taxon>
        <taxon>Flavobacteriia</taxon>
        <taxon>Flavobacteriales</taxon>
        <taxon>Flavobacteriaceae</taxon>
        <taxon>Capnocytophaga</taxon>
    </lineage>
</organism>
<dbReference type="PANTHER" id="PTHR24361:SF433">
    <property type="entry name" value="PROTEIN KINASE DOMAIN-CONTAINING PROTEIN"/>
    <property type="match status" value="1"/>
</dbReference>
<dbReference type="GO" id="GO:0005737">
    <property type="term" value="C:cytoplasm"/>
    <property type="evidence" value="ECO:0007669"/>
    <property type="project" value="TreeGrafter"/>
</dbReference>
<evidence type="ECO:0000313" key="11">
    <source>
        <dbReference type="Proteomes" id="UP000038200"/>
    </source>
</evidence>
<dbReference type="EMBL" id="CDOL01000236">
    <property type="protein sequence ID" value="CEN53561.1"/>
    <property type="molecule type" value="Genomic_DNA"/>
</dbReference>
<evidence type="ECO:0000256" key="2">
    <source>
        <dbReference type="ARBA" id="ARBA00022527"/>
    </source>
</evidence>
<name>A0A0B7INT6_9FLAO</name>
<evidence type="ECO:0000256" key="5">
    <source>
        <dbReference type="ARBA" id="ARBA00022777"/>
    </source>
</evidence>
<dbReference type="SMART" id="SM00220">
    <property type="entry name" value="S_TKc"/>
    <property type="match status" value="1"/>
</dbReference>
<dbReference type="Proteomes" id="UP000038200">
    <property type="component" value="Unassembled WGS sequence"/>
</dbReference>
<evidence type="ECO:0000256" key="4">
    <source>
        <dbReference type="ARBA" id="ARBA00022741"/>
    </source>
</evidence>
<comment type="catalytic activity">
    <reaction evidence="8">
        <text>L-seryl-[protein] + ATP = O-phospho-L-seryl-[protein] + ADP + H(+)</text>
        <dbReference type="Rhea" id="RHEA:17989"/>
        <dbReference type="Rhea" id="RHEA-COMP:9863"/>
        <dbReference type="Rhea" id="RHEA-COMP:11604"/>
        <dbReference type="ChEBI" id="CHEBI:15378"/>
        <dbReference type="ChEBI" id="CHEBI:29999"/>
        <dbReference type="ChEBI" id="CHEBI:30616"/>
        <dbReference type="ChEBI" id="CHEBI:83421"/>
        <dbReference type="ChEBI" id="CHEBI:456216"/>
        <dbReference type="EC" id="2.7.11.1"/>
    </reaction>
</comment>
<keyword evidence="5" id="KW-0418">Kinase</keyword>
<gene>
    <name evidence="10" type="ORF">CCAND93_470004</name>
</gene>
<keyword evidence="6" id="KW-0067">ATP-binding</keyword>
<dbReference type="OrthoDB" id="9813021at2"/>
<evidence type="ECO:0000259" key="9">
    <source>
        <dbReference type="PROSITE" id="PS50011"/>
    </source>
</evidence>
<dbReference type="InterPro" id="IPR011009">
    <property type="entry name" value="Kinase-like_dom_sf"/>
</dbReference>
<dbReference type="Pfam" id="PF00069">
    <property type="entry name" value="Pkinase"/>
    <property type="match status" value="1"/>
</dbReference>
<evidence type="ECO:0000256" key="7">
    <source>
        <dbReference type="ARBA" id="ARBA00047899"/>
    </source>
</evidence>
<evidence type="ECO:0000256" key="8">
    <source>
        <dbReference type="ARBA" id="ARBA00048679"/>
    </source>
</evidence>
<dbReference type="PROSITE" id="PS00108">
    <property type="entry name" value="PROTEIN_KINASE_ST"/>
    <property type="match status" value="1"/>
</dbReference>
<dbReference type="Gene3D" id="1.10.510.10">
    <property type="entry name" value="Transferase(Phosphotransferase) domain 1"/>
    <property type="match status" value="1"/>
</dbReference>
<dbReference type="GO" id="GO:0004674">
    <property type="term" value="F:protein serine/threonine kinase activity"/>
    <property type="evidence" value="ECO:0007669"/>
    <property type="project" value="UniProtKB-KW"/>
</dbReference>
<evidence type="ECO:0000313" key="10">
    <source>
        <dbReference type="EMBL" id="CEN53561.1"/>
    </source>
</evidence>